<comment type="caution">
    <text evidence="2">The sequence shown here is derived from an EMBL/GenBank/DDBJ whole genome shotgun (WGS) entry which is preliminary data.</text>
</comment>
<gene>
    <name evidence="2" type="ORF">PO250_10095</name>
</gene>
<feature type="compositionally biased region" description="Polar residues" evidence="1">
    <location>
        <begin position="1"/>
        <end position="11"/>
    </location>
</feature>
<dbReference type="EMBL" id="JAQONE010000027">
    <property type="protein sequence ID" value="MDC2830621.1"/>
    <property type="molecule type" value="Genomic_DNA"/>
</dbReference>
<proteinExistence type="predicted"/>
<dbReference type="RefSeq" id="WP_169462612.1">
    <property type="nucleotide sequence ID" value="NZ_JAQOMV010000001.1"/>
</dbReference>
<name>A0AAJ1MB29_LIMMU</name>
<sequence length="68" mass="7635">MEINETTISQMKKSHFDVTDSNNQEVDLTKLNEEPKDAKLELRASGQIVQDNMTPKQIAISVNDLFAA</sequence>
<dbReference type="Proteomes" id="UP001220670">
    <property type="component" value="Unassembled WGS sequence"/>
</dbReference>
<feature type="region of interest" description="Disordered" evidence="1">
    <location>
        <begin position="1"/>
        <end position="32"/>
    </location>
</feature>
<protein>
    <submittedName>
        <fullName evidence="2">Uncharacterized protein</fullName>
    </submittedName>
</protein>
<organism evidence="2 3">
    <name type="scientific">Limosilactobacillus mucosae</name>
    <name type="common">Lactobacillus mucosae</name>
    <dbReference type="NCBI Taxonomy" id="97478"/>
    <lineage>
        <taxon>Bacteria</taxon>
        <taxon>Bacillati</taxon>
        <taxon>Bacillota</taxon>
        <taxon>Bacilli</taxon>
        <taxon>Lactobacillales</taxon>
        <taxon>Lactobacillaceae</taxon>
        <taxon>Limosilactobacillus</taxon>
    </lineage>
</organism>
<evidence type="ECO:0000313" key="3">
    <source>
        <dbReference type="Proteomes" id="UP001220670"/>
    </source>
</evidence>
<reference evidence="2" key="1">
    <citation type="submission" date="2023-01" db="EMBL/GenBank/DDBJ databases">
        <title>Genome analysis of 13 Lactobacillus isolated from gut of wild boar.</title>
        <authorList>
            <person name="Papp P."/>
            <person name="Libisch B."/>
            <person name="Nagy T."/>
            <person name="Olasz F."/>
        </authorList>
    </citation>
    <scope>NUCLEOTIDE SEQUENCE</scope>
    <source>
        <strain evidence="2">F146</strain>
    </source>
</reference>
<accession>A0AAJ1MB29</accession>
<evidence type="ECO:0000256" key="1">
    <source>
        <dbReference type="SAM" id="MobiDB-lite"/>
    </source>
</evidence>
<evidence type="ECO:0000313" key="2">
    <source>
        <dbReference type="EMBL" id="MDC2830621.1"/>
    </source>
</evidence>
<dbReference type="AlphaFoldDB" id="A0AAJ1MB29"/>